<dbReference type="InterPro" id="IPR013655">
    <property type="entry name" value="PAS_fold_3"/>
</dbReference>
<dbReference type="EMBL" id="BJUB01000016">
    <property type="protein sequence ID" value="GEK23448.1"/>
    <property type="molecule type" value="Genomic_DNA"/>
</dbReference>
<evidence type="ECO:0000313" key="5">
    <source>
        <dbReference type="EMBL" id="GEK23448.1"/>
    </source>
</evidence>
<dbReference type="GO" id="GO:0003723">
    <property type="term" value="F:RNA binding"/>
    <property type="evidence" value="ECO:0007669"/>
    <property type="project" value="InterPro"/>
</dbReference>
<protein>
    <recommendedName>
        <fullName evidence="7">ANTAR domain-containing protein</fullName>
    </recommendedName>
</protein>
<name>A0A510V9A0_9CELL</name>
<dbReference type="SUPFAM" id="SSF52091">
    <property type="entry name" value="SpoIIaa-like"/>
    <property type="match status" value="1"/>
</dbReference>
<proteinExistence type="predicted"/>
<dbReference type="InterPro" id="IPR036513">
    <property type="entry name" value="STAS_dom_sf"/>
</dbReference>
<feature type="domain" description="PAS" evidence="2">
    <location>
        <begin position="22"/>
        <end position="67"/>
    </location>
</feature>
<evidence type="ECO:0000313" key="6">
    <source>
        <dbReference type="Proteomes" id="UP000321118"/>
    </source>
</evidence>
<reference evidence="5 6" key="1">
    <citation type="submission" date="2019-07" db="EMBL/GenBank/DDBJ databases">
        <title>Whole genome shotgun sequence of Cellulomonas xylanilytica NBRC 101102.</title>
        <authorList>
            <person name="Hosoyama A."/>
            <person name="Uohara A."/>
            <person name="Ohji S."/>
            <person name="Ichikawa N."/>
        </authorList>
    </citation>
    <scope>NUCLEOTIDE SEQUENCE [LARGE SCALE GENOMIC DNA]</scope>
    <source>
        <strain evidence="5 6">NBRC 101102</strain>
    </source>
</reference>
<dbReference type="InterPro" id="IPR000014">
    <property type="entry name" value="PAS"/>
</dbReference>
<evidence type="ECO:0008006" key="7">
    <source>
        <dbReference type="Google" id="ProtNLM"/>
    </source>
</evidence>
<feature type="domain" description="ANTAR" evidence="4">
    <location>
        <begin position="115"/>
        <end position="176"/>
    </location>
</feature>
<organism evidence="5 6">
    <name type="scientific">Cellulomonas xylanilytica</name>
    <dbReference type="NCBI Taxonomy" id="233583"/>
    <lineage>
        <taxon>Bacteria</taxon>
        <taxon>Bacillati</taxon>
        <taxon>Actinomycetota</taxon>
        <taxon>Actinomycetes</taxon>
        <taxon>Micrococcales</taxon>
        <taxon>Cellulomonadaceae</taxon>
        <taxon>Cellulomonas</taxon>
    </lineage>
</organism>
<dbReference type="SMART" id="SM01012">
    <property type="entry name" value="ANTAR"/>
    <property type="match status" value="1"/>
</dbReference>
<feature type="domain" description="STAS" evidence="3">
    <location>
        <begin position="216"/>
        <end position="323"/>
    </location>
</feature>
<gene>
    <name evidence="5" type="ORF">CXY01_39680</name>
</gene>
<dbReference type="AlphaFoldDB" id="A0A510V9A0"/>
<dbReference type="Pfam" id="PF03861">
    <property type="entry name" value="ANTAR"/>
    <property type="match status" value="1"/>
</dbReference>
<dbReference type="Gene3D" id="3.30.750.24">
    <property type="entry name" value="STAS domain"/>
    <property type="match status" value="1"/>
</dbReference>
<dbReference type="PROSITE" id="PS50921">
    <property type="entry name" value="ANTAR"/>
    <property type="match status" value="1"/>
</dbReference>
<evidence type="ECO:0000256" key="1">
    <source>
        <dbReference type="SAM" id="MobiDB-lite"/>
    </source>
</evidence>
<dbReference type="PROSITE" id="PS50801">
    <property type="entry name" value="STAS"/>
    <property type="match status" value="1"/>
</dbReference>
<dbReference type="OrthoDB" id="3787288at2"/>
<feature type="compositionally biased region" description="Basic and acidic residues" evidence="1">
    <location>
        <begin position="313"/>
        <end position="323"/>
    </location>
</feature>
<sequence length="323" mass="34709">MTTSTLVIGAFGFSSASTRWTWSDAMFTLHGMAPGDVVPTRALFLSHVHPDDRERVGDVLDACTRDTEPHACDYRLVDLTGETRGVMLALAPAASDDGSSAVSGFVVDESVRQRREIAAGVNAELQVALESHAAIDQAKGMLMMVYGIDGDAAFEILRWASQQRNVRLRVLAERLVHAVRSTGGMGQRTRNAVDELVVASMSDAPLPDPRPQQHRLEVRVDHRAPIPTLHVHGHVDITSMAELAATLGRLTASGRDERRVVVDLGGVEDVGAVARVVLQAAQRRSAARGVTMEVVGADMPSAPSGAVRQPVHQADRRALVSRS</sequence>
<dbReference type="Gene3D" id="1.10.10.10">
    <property type="entry name" value="Winged helix-like DNA-binding domain superfamily/Winged helix DNA-binding domain"/>
    <property type="match status" value="1"/>
</dbReference>
<evidence type="ECO:0000259" key="3">
    <source>
        <dbReference type="PROSITE" id="PS50801"/>
    </source>
</evidence>
<comment type="caution">
    <text evidence="5">The sequence shown here is derived from an EMBL/GenBank/DDBJ whole genome shotgun (WGS) entry which is preliminary data.</text>
</comment>
<dbReference type="InterPro" id="IPR011006">
    <property type="entry name" value="CheY-like_superfamily"/>
</dbReference>
<dbReference type="InterPro" id="IPR036388">
    <property type="entry name" value="WH-like_DNA-bd_sf"/>
</dbReference>
<feature type="region of interest" description="Disordered" evidence="1">
    <location>
        <begin position="300"/>
        <end position="323"/>
    </location>
</feature>
<dbReference type="SUPFAM" id="SSF52172">
    <property type="entry name" value="CheY-like"/>
    <property type="match status" value="1"/>
</dbReference>
<dbReference type="InterPro" id="IPR002645">
    <property type="entry name" value="STAS_dom"/>
</dbReference>
<dbReference type="Gene3D" id="3.30.450.20">
    <property type="entry name" value="PAS domain"/>
    <property type="match status" value="1"/>
</dbReference>
<accession>A0A510V9A0</accession>
<dbReference type="SUPFAM" id="SSF55785">
    <property type="entry name" value="PYP-like sensor domain (PAS domain)"/>
    <property type="match status" value="1"/>
</dbReference>
<keyword evidence="6" id="KW-1185">Reference proteome</keyword>
<dbReference type="InterPro" id="IPR005561">
    <property type="entry name" value="ANTAR"/>
</dbReference>
<dbReference type="PROSITE" id="PS50112">
    <property type="entry name" value="PAS"/>
    <property type="match status" value="1"/>
</dbReference>
<evidence type="ECO:0000259" key="2">
    <source>
        <dbReference type="PROSITE" id="PS50112"/>
    </source>
</evidence>
<dbReference type="Proteomes" id="UP000321118">
    <property type="component" value="Unassembled WGS sequence"/>
</dbReference>
<dbReference type="RefSeq" id="WP_146931318.1">
    <property type="nucleotide sequence ID" value="NZ_BJUB01000016.1"/>
</dbReference>
<dbReference type="InterPro" id="IPR035965">
    <property type="entry name" value="PAS-like_dom_sf"/>
</dbReference>
<evidence type="ECO:0000259" key="4">
    <source>
        <dbReference type="PROSITE" id="PS50921"/>
    </source>
</evidence>
<dbReference type="Pfam" id="PF08447">
    <property type="entry name" value="PAS_3"/>
    <property type="match status" value="1"/>
</dbReference>